<protein>
    <recommendedName>
        <fullName evidence="6">Acyl-CoA oxidase</fullName>
    </recommendedName>
</protein>
<evidence type="ECO:0000256" key="1">
    <source>
        <dbReference type="ARBA" id="ARBA00022630"/>
    </source>
</evidence>
<dbReference type="Gene3D" id="2.40.110.10">
    <property type="entry name" value="Butyryl-CoA Dehydrogenase, subunit A, domain 2"/>
    <property type="match status" value="1"/>
</dbReference>
<gene>
    <name evidence="4" type="ORF">FG87_04225</name>
</gene>
<dbReference type="InterPro" id="IPR009100">
    <property type="entry name" value="AcylCoA_DH/oxidase_NM_dom_sf"/>
</dbReference>
<dbReference type="RefSeq" id="WP_043664922.1">
    <property type="nucleotide sequence ID" value="NZ_BDCI01000002.1"/>
</dbReference>
<dbReference type="EMBL" id="JNFP01000004">
    <property type="protein sequence ID" value="KIA66026.1"/>
    <property type="molecule type" value="Genomic_DNA"/>
</dbReference>
<keyword evidence="5" id="KW-1185">Reference proteome</keyword>
<dbReference type="SUPFAM" id="SSF47203">
    <property type="entry name" value="Acyl-CoA dehydrogenase C-terminal domain-like"/>
    <property type="match status" value="1"/>
</dbReference>
<proteinExistence type="predicted"/>
<dbReference type="SUPFAM" id="SSF56645">
    <property type="entry name" value="Acyl-CoA dehydrogenase NM domain-like"/>
    <property type="match status" value="1"/>
</dbReference>
<dbReference type="PANTHER" id="PTHR10909:SF382">
    <property type="entry name" value="ACYL-COENZYME A OXIDASE"/>
    <property type="match status" value="1"/>
</dbReference>
<evidence type="ECO:0000259" key="3">
    <source>
        <dbReference type="Pfam" id="PF22924"/>
    </source>
</evidence>
<evidence type="ECO:0000313" key="5">
    <source>
        <dbReference type="Proteomes" id="UP000031364"/>
    </source>
</evidence>
<dbReference type="InterPro" id="IPR055060">
    <property type="entry name" value="ACOX_C_alpha1"/>
</dbReference>
<comment type="caution">
    <text evidence="4">The sequence shown here is derived from an EMBL/GenBank/DDBJ whole genome shotgun (WGS) entry which is preliminary data.</text>
</comment>
<dbReference type="InterPro" id="IPR006091">
    <property type="entry name" value="Acyl-CoA_Oxase/DH_mid-dom"/>
</dbReference>
<keyword evidence="1" id="KW-0285">Flavoprotein</keyword>
<dbReference type="Gene3D" id="1.20.140.10">
    <property type="entry name" value="Butyryl-CoA Dehydrogenase, subunit A, domain 3"/>
    <property type="match status" value="1"/>
</dbReference>
<reference evidence="4 5" key="1">
    <citation type="journal article" date="2014" name="Int. J. Syst. Evol. Microbiol.">
        <title>Nocardia vulneris sp. nov., isolated from wounds of human patients in North America.</title>
        <authorList>
            <person name="Lasker B.A."/>
            <person name="Bell M."/>
            <person name="Klenk H.P."/>
            <person name="Sproer C."/>
            <person name="Schumann C."/>
            <person name="Schumann P."/>
            <person name="Brown J.M."/>
        </authorList>
    </citation>
    <scope>NUCLEOTIDE SEQUENCE [LARGE SCALE GENOMIC DNA]</scope>
    <source>
        <strain evidence="4 5">W9851</strain>
    </source>
</reference>
<accession>A0ABR4ZKY0</accession>
<evidence type="ECO:0000313" key="4">
    <source>
        <dbReference type="EMBL" id="KIA66026.1"/>
    </source>
</evidence>
<dbReference type="Pfam" id="PF02770">
    <property type="entry name" value="Acyl-CoA_dh_M"/>
    <property type="match status" value="1"/>
</dbReference>
<feature type="domain" description="Acyl-CoA oxidase/dehydrogenase middle" evidence="2">
    <location>
        <begin position="114"/>
        <end position="223"/>
    </location>
</feature>
<dbReference type="Proteomes" id="UP000031364">
    <property type="component" value="Unassembled WGS sequence"/>
</dbReference>
<evidence type="ECO:0000259" key="2">
    <source>
        <dbReference type="Pfam" id="PF02770"/>
    </source>
</evidence>
<sequence length="580" mass="63971">MSESPVIDVLSDPLFDPHVRYQLGVDDLMRLTVERAKLLHAKGIVGSEAWCGGNRQDRFPDLVRTAGWLSAFDISLVATTGNQQLAGNALLAHGSPAQIEAYRDEIDRMAQVYAFAATEIGRGTNLITTGTQAHYRHDDRSLTLTTPSDDAAKYWIGNSLFSATYAMVLARLVVDGNDEGHHWFRVPLRPSEGAMPFAGVRIRRADPKGGLPGNQTGMLHFDQYRISLDALLSGWAQIDDSGKYKSEIPSRERYLRCLGTFSQERIFPVTGAAAVLRRCSAITLRYSTHRETSGKTLLSFEHYRERLLPVVAEALALQHLTEHLIEQWTSRYPTEPITLHGRPLHGLTSAAKAHASWAANTALVELRELCGGHGFHSHNEIVTARVDGEINTTFGGDNNVLCYESIRIVAKNTEADRALPTPPTRPHTGLRSCDEGIELLEALAQLLLRRWRETRRGALCRPHVHASCSAALLRRWSAHTRGPVDDRLRLLHAVTCLLGLADHLTAEGLLDGPGIRGLFTQRSELSDQCAEDHAEVLDLLDVPAVLLDVPLAHPDYVHRTVTAARDTTPLHAPRGQAQSA</sequence>
<feature type="domain" description="Acyl-CoA oxidase C-alpha1" evidence="3">
    <location>
        <begin position="259"/>
        <end position="408"/>
    </location>
</feature>
<evidence type="ECO:0008006" key="6">
    <source>
        <dbReference type="Google" id="ProtNLM"/>
    </source>
</evidence>
<dbReference type="InterPro" id="IPR012258">
    <property type="entry name" value="Acyl-CoA_oxidase"/>
</dbReference>
<dbReference type="PANTHER" id="PTHR10909">
    <property type="entry name" value="ELECTRON TRANSPORT OXIDOREDUCTASE"/>
    <property type="match status" value="1"/>
</dbReference>
<name>A0ABR4ZKY0_9NOCA</name>
<dbReference type="InterPro" id="IPR036250">
    <property type="entry name" value="AcylCo_DH-like_C"/>
</dbReference>
<dbReference type="InterPro" id="IPR046373">
    <property type="entry name" value="Acyl-CoA_Oxase/DH_mid-dom_sf"/>
</dbReference>
<organism evidence="4 5">
    <name type="scientific">Nocardia vulneris</name>
    <dbReference type="NCBI Taxonomy" id="1141657"/>
    <lineage>
        <taxon>Bacteria</taxon>
        <taxon>Bacillati</taxon>
        <taxon>Actinomycetota</taxon>
        <taxon>Actinomycetes</taxon>
        <taxon>Mycobacteriales</taxon>
        <taxon>Nocardiaceae</taxon>
        <taxon>Nocardia</taxon>
    </lineage>
</organism>
<dbReference type="Pfam" id="PF22924">
    <property type="entry name" value="ACOX_C_alpha1"/>
    <property type="match status" value="1"/>
</dbReference>